<protein>
    <submittedName>
        <fullName evidence="2">NAD(P)-binding protein</fullName>
    </submittedName>
</protein>
<accession>A0A8E2F7I5</accession>
<dbReference type="GO" id="GO:0004029">
    <property type="term" value="F:aldehyde dehydrogenase (NAD+) activity"/>
    <property type="evidence" value="ECO:0007669"/>
    <property type="project" value="TreeGrafter"/>
</dbReference>
<gene>
    <name evidence="2" type="ORF">AOQ84DRAFT_386426</name>
</gene>
<dbReference type="Pfam" id="PF13460">
    <property type="entry name" value="NAD_binding_10"/>
    <property type="match status" value="1"/>
</dbReference>
<proteinExistence type="predicted"/>
<dbReference type="EMBL" id="KV748944">
    <property type="protein sequence ID" value="OCL12012.1"/>
    <property type="molecule type" value="Genomic_DNA"/>
</dbReference>
<reference evidence="2 3" key="1">
    <citation type="journal article" date="2016" name="Nat. Commun.">
        <title>Ectomycorrhizal ecology is imprinted in the genome of the dominant symbiotic fungus Cenococcum geophilum.</title>
        <authorList>
            <consortium name="DOE Joint Genome Institute"/>
            <person name="Peter M."/>
            <person name="Kohler A."/>
            <person name="Ohm R.A."/>
            <person name="Kuo A."/>
            <person name="Krutzmann J."/>
            <person name="Morin E."/>
            <person name="Arend M."/>
            <person name="Barry K.W."/>
            <person name="Binder M."/>
            <person name="Choi C."/>
            <person name="Clum A."/>
            <person name="Copeland A."/>
            <person name="Grisel N."/>
            <person name="Haridas S."/>
            <person name="Kipfer T."/>
            <person name="LaButti K."/>
            <person name="Lindquist E."/>
            <person name="Lipzen A."/>
            <person name="Maire R."/>
            <person name="Meier B."/>
            <person name="Mihaltcheva S."/>
            <person name="Molinier V."/>
            <person name="Murat C."/>
            <person name="Poggeler S."/>
            <person name="Quandt C.A."/>
            <person name="Sperisen C."/>
            <person name="Tritt A."/>
            <person name="Tisserant E."/>
            <person name="Crous P.W."/>
            <person name="Henrissat B."/>
            <person name="Nehls U."/>
            <person name="Egli S."/>
            <person name="Spatafora J.W."/>
            <person name="Grigoriev I.V."/>
            <person name="Martin F.M."/>
        </authorList>
    </citation>
    <scope>NUCLEOTIDE SEQUENCE [LARGE SCALE GENOMIC DNA]</scope>
    <source>
        <strain evidence="2 3">CBS 207.34</strain>
    </source>
</reference>
<organism evidence="2 3">
    <name type="scientific">Glonium stellatum</name>
    <dbReference type="NCBI Taxonomy" id="574774"/>
    <lineage>
        <taxon>Eukaryota</taxon>
        <taxon>Fungi</taxon>
        <taxon>Dikarya</taxon>
        <taxon>Ascomycota</taxon>
        <taxon>Pezizomycotina</taxon>
        <taxon>Dothideomycetes</taxon>
        <taxon>Pleosporomycetidae</taxon>
        <taxon>Gloniales</taxon>
        <taxon>Gloniaceae</taxon>
        <taxon>Glonium</taxon>
    </lineage>
</organism>
<name>A0A8E2F7I5_9PEZI</name>
<dbReference type="PANTHER" id="PTHR48079">
    <property type="entry name" value="PROTEIN YEEZ"/>
    <property type="match status" value="1"/>
</dbReference>
<dbReference type="InterPro" id="IPR016040">
    <property type="entry name" value="NAD(P)-bd_dom"/>
</dbReference>
<evidence type="ECO:0000313" key="3">
    <source>
        <dbReference type="Proteomes" id="UP000250140"/>
    </source>
</evidence>
<sequence>MTKIFIVGGTGHIGGAVLDAICTTYPEVELTALVRDEQKANRLVSKYPYVIPVIGGLNSLELLKSASESADIVINAGPDITHDAGIAAIIKGLENRSEKGYYIHTSGGALIWDEPDGSKPGTKIWDDVADIDEITSMPEYRTHRQTDKLVFAASPNVNVAIVSPTILYGLGPSIEHPVPLTIPEILNTVGRISGGFMVSAGKNLQSYVHVVDLARLYLLLVSYAIDGKESVAGMDLWGPKAYYFGADEEVGFADFMAALVSVLRKKGMVSNEEITPINVADAAKAHAGANAEHAPSLDSWSMHIAMMYGTDMRVCSTRGKNIGWQPQEPAVRETLEEVVERYLAEKKGRPSTV</sequence>
<dbReference type="InterPro" id="IPR051783">
    <property type="entry name" value="NAD(P)-dependent_oxidoreduct"/>
</dbReference>
<dbReference type="OrthoDB" id="2130169at2759"/>
<dbReference type="Proteomes" id="UP000250140">
    <property type="component" value="Unassembled WGS sequence"/>
</dbReference>
<evidence type="ECO:0000313" key="2">
    <source>
        <dbReference type="EMBL" id="OCL12012.1"/>
    </source>
</evidence>
<keyword evidence="3" id="KW-1185">Reference proteome</keyword>
<dbReference type="InterPro" id="IPR036291">
    <property type="entry name" value="NAD(P)-bd_dom_sf"/>
</dbReference>
<dbReference type="GO" id="GO:0005737">
    <property type="term" value="C:cytoplasm"/>
    <property type="evidence" value="ECO:0007669"/>
    <property type="project" value="TreeGrafter"/>
</dbReference>
<dbReference type="AlphaFoldDB" id="A0A8E2F7I5"/>
<dbReference type="SUPFAM" id="SSF51735">
    <property type="entry name" value="NAD(P)-binding Rossmann-fold domains"/>
    <property type="match status" value="1"/>
</dbReference>
<dbReference type="PANTHER" id="PTHR48079:SF6">
    <property type="entry name" value="NAD(P)-BINDING DOMAIN-CONTAINING PROTEIN-RELATED"/>
    <property type="match status" value="1"/>
</dbReference>
<dbReference type="Gene3D" id="3.40.50.720">
    <property type="entry name" value="NAD(P)-binding Rossmann-like Domain"/>
    <property type="match status" value="1"/>
</dbReference>
<evidence type="ECO:0000259" key="1">
    <source>
        <dbReference type="Pfam" id="PF13460"/>
    </source>
</evidence>
<feature type="domain" description="NAD(P)-binding" evidence="1">
    <location>
        <begin position="8"/>
        <end position="167"/>
    </location>
</feature>